<dbReference type="SUPFAM" id="SSF55961">
    <property type="entry name" value="Bet v1-like"/>
    <property type="match status" value="1"/>
</dbReference>
<dbReference type="Proteomes" id="UP000199086">
    <property type="component" value="Unassembled WGS sequence"/>
</dbReference>
<dbReference type="STRING" id="1577474.GA0111570_102226"/>
<protein>
    <submittedName>
        <fullName evidence="1">Polyketide cyclase / dehydrase and lipid transport</fullName>
    </submittedName>
</protein>
<dbReference type="Gene3D" id="3.30.530.20">
    <property type="match status" value="1"/>
</dbReference>
<dbReference type="InterPro" id="IPR019587">
    <property type="entry name" value="Polyketide_cyclase/dehydratase"/>
</dbReference>
<gene>
    <name evidence="1" type="ORF">GA0111570_102226</name>
</gene>
<name>A0A1G6GGX4_9ACTN</name>
<evidence type="ECO:0000313" key="1">
    <source>
        <dbReference type="EMBL" id="SDB80436.1"/>
    </source>
</evidence>
<reference evidence="1 2" key="1">
    <citation type="submission" date="2016-06" db="EMBL/GenBank/DDBJ databases">
        <authorList>
            <person name="Olsen C.W."/>
            <person name="Carey S."/>
            <person name="Hinshaw L."/>
            <person name="Karasin A.I."/>
        </authorList>
    </citation>
    <scope>NUCLEOTIDE SEQUENCE [LARGE SCALE GENOMIC DNA]</scope>
    <source>
        <strain evidence="1 2">LZ-22</strain>
    </source>
</reference>
<accession>A0A1G6GGX4</accession>
<dbReference type="RefSeq" id="WP_092606441.1">
    <property type="nucleotide sequence ID" value="NZ_FMYF01000002.1"/>
</dbReference>
<dbReference type="InterPro" id="IPR023393">
    <property type="entry name" value="START-like_dom_sf"/>
</dbReference>
<dbReference type="OrthoDB" id="5951835at2"/>
<evidence type="ECO:0000313" key="2">
    <source>
        <dbReference type="Proteomes" id="UP000199086"/>
    </source>
</evidence>
<dbReference type="EMBL" id="FMYF01000002">
    <property type="protein sequence ID" value="SDB80436.1"/>
    <property type="molecule type" value="Genomic_DNA"/>
</dbReference>
<dbReference type="AlphaFoldDB" id="A0A1G6GGX4"/>
<sequence length="147" mass="16367">MVHVSGHLPISAPPELVFDAVADSRNEPSYNPDMTGVELLTPGPIGPGSRFHARMGRSGMELEIELTEYDRPHRLGSRTTSSTMETIGVTTYAPVAGGTEMGWDWQVRPKGWFRLLSPFVGVLGNRMERRIWTGLKHRLESTETLHP</sequence>
<organism evidence="1 2">
    <name type="scientific">Raineyella antarctica</name>
    <dbReference type="NCBI Taxonomy" id="1577474"/>
    <lineage>
        <taxon>Bacteria</taxon>
        <taxon>Bacillati</taxon>
        <taxon>Actinomycetota</taxon>
        <taxon>Actinomycetes</taxon>
        <taxon>Propionibacteriales</taxon>
        <taxon>Propionibacteriaceae</taxon>
        <taxon>Raineyella</taxon>
    </lineage>
</organism>
<proteinExistence type="predicted"/>
<dbReference type="Pfam" id="PF10604">
    <property type="entry name" value="Polyketide_cyc2"/>
    <property type="match status" value="1"/>
</dbReference>
<keyword evidence="2" id="KW-1185">Reference proteome</keyword>